<evidence type="ECO:0000259" key="5">
    <source>
        <dbReference type="PROSITE" id="PS50208"/>
    </source>
</evidence>
<keyword evidence="1" id="KW-0677">Repeat</keyword>
<feature type="repeat" description="TPR" evidence="3">
    <location>
        <begin position="153"/>
        <end position="186"/>
    </location>
</feature>
<feature type="repeat" description="TPR" evidence="3">
    <location>
        <begin position="67"/>
        <end position="100"/>
    </location>
</feature>
<accession>X6NFF7</accession>
<reference evidence="6 7" key="1">
    <citation type="journal article" date="2013" name="Curr. Biol.">
        <title>The Genome of the Foraminiferan Reticulomyxa filosa.</title>
        <authorList>
            <person name="Glockner G."/>
            <person name="Hulsmann N."/>
            <person name="Schleicher M."/>
            <person name="Noegel A.A."/>
            <person name="Eichinger L."/>
            <person name="Gallinger C."/>
            <person name="Pawlowski J."/>
            <person name="Sierra R."/>
            <person name="Euteneuer U."/>
            <person name="Pillet L."/>
            <person name="Moustafa A."/>
            <person name="Platzer M."/>
            <person name="Groth M."/>
            <person name="Szafranski K."/>
            <person name="Schliwa M."/>
        </authorList>
    </citation>
    <scope>NUCLEOTIDE SEQUENCE [LARGE SCALE GENOMIC DNA]</scope>
</reference>
<dbReference type="Pfam" id="PF13424">
    <property type="entry name" value="TPR_12"/>
    <property type="match status" value="2"/>
</dbReference>
<dbReference type="Gene3D" id="3.40.50.1460">
    <property type="match status" value="1"/>
</dbReference>
<name>X6NFF7_RETFI</name>
<dbReference type="Pfam" id="PF00656">
    <property type="entry name" value="Peptidase_C14"/>
    <property type="match status" value="1"/>
</dbReference>
<feature type="domain" description="Caspase family p20" evidence="5">
    <location>
        <begin position="489"/>
        <end position="624"/>
    </location>
</feature>
<keyword evidence="4" id="KW-0175">Coiled coil</keyword>
<dbReference type="GO" id="GO:0006508">
    <property type="term" value="P:proteolysis"/>
    <property type="evidence" value="ECO:0007669"/>
    <property type="project" value="InterPro"/>
</dbReference>
<evidence type="ECO:0000313" key="7">
    <source>
        <dbReference type="Proteomes" id="UP000023152"/>
    </source>
</evidence>
<gene>
    <name evidence="6" type="ORF">RFI_12441</name>
</gene>
<proteinExistence type="predicted"/>
<evidence type="ECO:0000313" key="6">
    <source>
        <dbReference type="EMBL" id="ETO24716.1"/>
    </source>
</evidence>
<evidence type="ECO:0000256" key="2">
    <source>
        <dbReference type="ARBA" id="ARBA00022803"/>
    </source>
</evidence>
<evidence type="ECO:0000256" key="1">
    <source>
        <dbReference type="ARBA" id="ARBA00022737"/>
    </source>
</evidence>
<dbReference type="InterPro" id="IPR011600">
    <property type="entry name" value="Pept_C14_caspase"/>
</dbReference>
<dbReference type="Pfam" id="PF13181">
    <property type="entry name" value="TPR_8"/>
    <property type="match status" value="2"/>
</dbReference>
<comment type="caution">
    <text evidence="6">The sequence shown here is derived from an EMBL/GenBank/DDBJ whole genome shotgun (WGS) entry which is preliminary data.</text>
</comment>
<feature type="repeat" description="TPR" evidence="3">
    <location>
        <begin position="25"/>
        <end position="58"/>
    </location>
</feature>
<dbReference type="Proteomes" id="UP000023152">
    <property type="component" value="Unassembled WGS sequence"/>
</dbReference>
<evidence type="ECO:0000256" key="4">
    <source>
        <dbReference type="SAM" id="Coils"/>
    </source>
</evidence>
<dbReference type="PROSITE" id="PS50208">
    <property type="entry name" value="CASPASE_P20"/>
    <property type="match status" value="1"/>
</dbReference>
<dbReference type="EMBL" id="ASPP01009013">
    <property type="protein sequence ID" value="ETO24716.1"/>
    <property type="molecule type" value="Genomic_DNA"/>
</dbReference>
<feature type="repeat" description="TPR" evidence="3">
    <location>
        <begin position="237"/>
        <end position="270"/>
    </location>
</feature>
<dbReference type="AlphaFoldDB" id="X6NFF7"/>
<dbReference type="InterPro" id="IPR001309">
    <property type="entry name" value="Pept_C14_p20"/>
</dbReference>
<protein>
    <recommendedName>
        <fullName evidence="5">Caspase family p20 domain-containing protein</fullName>
    </recommendedName>
</protein>
<dbReference type="Gene3D" id="1.25.40.10">
    <property type="entry name" value="Tetratricopeptide repeat domain"/>
    <property type="match status" value="2"/>
</dbReference>
<sequence>MFVNKQKNMIKQLNIMKRPDHAELEPLYIDVGLAYQRKGESNKAIPYFEKSTKIWAEKPGEDQVAIASTLNLFGQSYFLKGEYDKAIEYFEKELKIQLKQFGENDPSVARSYNQLGLVLIKGKGQINESKEYADKALKILMNNKSNDFDLDIANSYDILGLILEKKGTNDKAIEHFEKSLEIRLKKLDNDDQDIAWSFHYLSNAFKNKNDLNKSIEFGEKALHLRLKKFDSNDPCVGESYTLLGDIYFAKGDKVKAKKYYDDAILIFTEHFGENNQKTQNIKLALEKIDQGKEEKKKWMKWWKERNEKDKSEIIKQFEQLSTTDFEMWLLQQSKWKNNFNRENISAICIAIESYIHYHVLYFYVLQIIKENEEKKQEEVICLFLFSFFFYVLINNKNNCKNINKDTKTIKMKELTFEELLRQSYSCLSSKDFQKINNENLKMQLMDMQDNIIESDEAVKKEFKKNKPSFKLNWVSFQQSIIKGENKIIKNGLVIMIGISEYDKNMGWPNLRNVKEKDIINFKQLFKEELKYEFVCNESPKMTKEEVQDFMDQIIINYKLRKNINSYDGLIMIVCGHGDDGNVLVTSDGKYVSIDKIRASFNCHEMESFKNFPKIFIIDACRGQNIPKSHEIVMRGNENANKNLPIYGHNDDGFLTIWSTTKGFQVGDLSLLSKNIKDIVISKYKTGYPFKQMLQDIRKEIRNSKSGELYCVESQDTTSYDIVFSARKIY</sequence>
<dbReference type="InterPro" id="IPR029030">
    <property type="entry name" value="Caspase-like_dom_sf"/>
</dbReference>
<dbReference type="PANTHER" id="PTHR45641:SF1">
    <property type="entry name" value="AAA+ ATPASE DOMAIN-CONTAINING PROTEIN"/>
    <property type="match status" value="1"/>
</dbReference>
<dbReference type="InterPro" id="IPR019734">
    <property type="entry name" value="TPR_rpt"/>
</dbReference>
<dbReference type="InterPro" id="IPR011990">
    <property type="entry name" value="TPR-like_helical_dom_sf"/>
</dbReference>
<feature type="coiled-coil region" evidence="4">
    <location>
        <begin position="430"/>
        <end position="457"/>
    </location>
</feature>
<dbReference type="GO" id="GO:0004197">
    <property type="term" value="F:cysteine-type endopeptidase activity"/>
    <property type="evidence" value="ECO:0007669"/>
    <property type="project" value="InterPro"/>
</dbReference>
<dbReference type="SUPFAM" id="SSF48452">
    <property type="entry name" value="TPR-like"/>
    <property type="match status" value="1"/>
</dbReference>
<dbReference type="SMART" id="SM00028">
    <property type="entry name" value="TPR"/>
    <property type="match status" value="6"/>
</dbReference>
<dbReference type="OrthoDB" id="1658288at2759"/>
<keyword evidence="2 3" id="KW-0802">TPR repeat</keyword>
<evidence type="ECO:0000256" key="3">
    <source>
        <dbReference type="PROSITE-ProRule" id="PRU00339"/>
    </source>
</evidence>
<dbReference type="PANTHER" id="PTHR45641">
    <property type="entry name" value="TETRATRICOPEPTIDE REPEAT PROTEIN (AFU_ORTHOLOGUE AFUA_6G03870)"/>
    <property type="match status" value="1"/>
</dbReference>
<organism evidence="6 7">
    <name type="scientific">Reticulomyxa filosa</name>
    <dbReference type="NCBI Taxonomy" id="46433"/>
    <lineage>
        <taxon>Eukaryota</taxon>
        <taxon>Sar</taxon>
        <taxon>Rhizaria</taxon>
        <taxon>Retaria</taxon>
        <taxon>Foraminifera</taxon>
        <taxon>Monothalamids</taxon>
        <taxon>Reticulomyxidae</taxon>
        <taxon>Reticulomyxa</taxon>
    </lineage>
</organism>
<dbReference type="SUPFAM" id="SSF52129">
    <property type="entry name" value="Caspase-like"/>
    <property type="match status" value="1"/>
</dbReference>
<keyword evidence="7" id="KW-1185">Reference proteome</keyword>
<dbReference type="PROSITE" id="PS50005">
    <property type="entry name" value="TPR"/>
    <property type="match status" value="4"/>
</dbReference>